<dbReference type="PROSITE" id="PS51257">
    <property type="entry name" value="PROKAR_LIPOPROTEIN"/>
    <property type="match status" value="1"/>
</dbReference>
<dbReference type="Gene3D" id="2.160.20.10">
    <property type="entry name" value="Single-stranded right-handed beta-helix, Pectin lyase-like"/>
    <property type="match status" value="1"/>
</dbReference>
<dbReference type="InterPro" id="IPR012334">
    <property type="entry name" value="Pectin_lyas_fold"/>
</dbReference>
<evidence type="ECO:0000256" key="6">
    <source>
        <dbReference type="ARBA" id="ARBA00022737"/>
    </source>
</evidence>
<dbReference type="Pfam" id="PF00295">
    <property type="entry name" value="Glyco_hydro_28"/>
    <property type="match status" value="1"/>
</dbReference>
<accession>E7CIZ6</accession>
<dbReference type="GO" id="GO:0071555">
    <property type="term" value="P:cell wall organization"/>
    <property type="evidence" value="ECO:0007669"/>
    <property type="project" value="UniProtKB-KW"/>
</dbReference>
<evidence type="ECO:0000256" key="3">
    <source>
        <dbReference type="ARBA" id="ARBA00012736"/>
    </source>
</evidence>
<keyword evidence="5 14" id="KW-0732">Signal</keyword>
<dbReference type="OrthoDB" id="6727952at2759"/>
<dbReference type="PANTHER" id="PTHR31884">
    <property type="entry name" value="POLYGALACTURONASE"/>
    <property type="match status" value="1"/>
</dbReference>
<keyword evidence="4" id="KW-0964">Secreted</keyword>
<keyword evidence="8" id="KW-1015">Disulfide bond</keyword>
<protein>
    <recommendedName>
        <fullName evidence="3">endo-polygalacturonase</fullName>
        <ecNumber evidence="3">3.2.1.15</ecNumber>
    </recommendedName>
</protein>
<proteinExistence type="evidence at transcript level"/>
<sequence>MFFAKVISILSIHSAISTTAWGSAISGGCTITEFSQVSQVVNSCTNIVVKNLNVPAQQTLHMKLKKESTLSFEGTTIFGVANWEGPLIKIEGDTVKIDGAEGSKFDGQGAEYWDGKGGQGSKKPLFFTFQGSGELTNINLLNCPERCSDVHGSHITIDHWNIDVSAGDKNNLGHNTDGIGVWGENIIVKNSVVRNQDDCFVMARGRDIHVSNLYCSGGHGISMSVGLSKTSFESNFVQNVTFKDITLVNSDNGIHLKTHKDGGPGLVEHITYKNITLKRIRRYGIEIQQDYPENDGKPTDNIPIRDVTVIGVRGTMTGKHSVPVRVSCSTGACANWNWSEVDIKGNHKPCSMNFKPNGFSC</sequence>
<comment type="similarity">
    <text evidence="2 13">Belongs to the glycosyl hydrolase 28 family.</text>
</comment>
<dbReference type="InterPro" id="IPR011050">
    <property type="entry name" value="Pectin_lyase_fold/virulence"/>
</dbReference>
<dbReference type="SMART" id="SM00710">
    <property type="entry name" value="PbH1"/>
    <property type="match status" value="5"/>
</dbReference>
<comment type="catalytic activity">
    <reaction evidence="12">
        <text>(1,4-alpha-D-galacturonosyl)n+m + H2O = (1,4-alpha-D-galacturonosyl)n + (1,4-alpha-D-galacturonosyl)m.</text>
        <dbReference type="EC" id="3.2.1.15"/>
    </reaction>
</comment>
<evidence type="ECO:0000256" key="10">
    <source>
        <dbReference type="ARBA" id="ARBA00023295"/>
    </source>
</evidence>
<reference evidence="15" key="1">
    <citation type="journal article" date="2010" name="PLoS ONE">
        <title>Diversity of beetle genes encoding novel plant cell wall degrading enzymes.</title>
        <authorList>
            <person name="Pauchet Y."/>
            <person name="Wilkinson P."/>
            <person name="Chauhan R."/>
            <person name="Ffrench-Constant R.H."/>
        </authorList>
    </citation>
    <scope>NUCLEOTIDE SEQUENCE</scope>
    <source>
        <tissue evidence="15">Midgut</tissue>
    </source>
</reference>
<keyword evidence="9" id="KW-0325">Glycoprotein</keyword>
<reference evidence="15" key="2">
    <citation type="submission" date="2013-09" db="EMBL/GenBank/DDBJ databases">
        <authorList>
            <person name="Pauchet Y."/>
        </authorList>
    </citation>
    <scope>NUCLEOTIDE SEQUENCE</scope>
    <source>
        <tissue evidence="15">Midgut</tissue>
    </source>
</reference>
<evidence type="ECO:0000313" key="15">
    <source>
        <dbReference type="EMBL" id="ADU33358.2"/>
    </source>
</evidence>
<feature type="signal peptide" evidence="14">
    <location>
        <begin position="1"/>
        <end position="22"/>
    </location>
</feature>
<organism evidence="15">
    <name type="scientific">Leptinotarsa decemlineata</name>
    <name type="common">Colorado potato beetle</name>
    <name type="synonym">Doryphora decemlineata</name>
    <dbReference type="NCBI Taxonomy" id="7539"/>
    <lineage>
        <taxon>Eukaryota</taxon>
        <taxon>Metazoa</taxon>
        <taxon>Ecdysozoa</taxon>
        <taxon>Arthropoda</taxon>
        <taxon>Hexapoda</taxon>
        <taxon>Insecta</taxon>
        <taxon>Pterygota</taxon>
        <taxon>Neoptera</taxon>
        <taxon>Endopterygota</taxon>
        <taxon>Coleoptera</taxon>
        <taxon>Polyphaga</taxon>
        <taxon>Cucujiformia</taxon>
        <taxon>Chrysomeloidea</taxon>
        <taxon>Chrysomelidae</taxon>
        <taxon>Chrysomelinae</taxon>
        <taxon>Doryphorini</taxon>
        <taxon>Leptinotarsa</taxon>
    </lineage>
</organism>
<evidence type="ECO:0000256" key="9">
    <source>
        <dbReference type="ARBA" id="ARBA00023180"/>
    </source>
</evidence>
<dbReference type="InterPro" id="IPR050434">
    <property type="entry name" value="Glycosyl_hydrlase_28"/>
</dbReference>
<dbReference type="GO" id="GO:0045490">
    <property type="term" value="P:pectin catabolic process"/>
    <property type="evidence" value="ECO:0007669"/>
    <property type="project" value="TreeGrafter"/>
</dbReference>
<evidence type="ECO:0000256" key="4">
    <source>
        <dbReference type="ARBA" id="ARBA00022525"/>
    </source>
</evidence>
<dbReference type="SUPFAM" id="SSF51126">
    <property type="entry name" value="Pectin lyase-like"/>
    <property type="match status" value="1"/>
</dbReference>
<dbReference type="EMBL" id="HM175853">
    <property type="protein sequence ID" value="ADU33358.2"/>
    <property type="molecule type" value="mRNA"/>
</dbReference>
<dbReference type="InterPro" id="IPR006626">
    <property type="entry name" value="PbH1"/>
</dbReference>
<feature type="chain" id="PRO_5003218070" description="endo-polygalacturonase" evidence="14">
    <location>
        <begin position="23"/>
        <end position="361"/>
    </location>
</feature>
<evidence type="ECO:0000256" key="8">
    <source>
        <dbReference type="ARBA" id="ARBA00023157"/>
    </source>
</evidence>
<evidence type="ECO:0000256" key="14">
    <source>
        <dbReference type="SAM" id="SignalP"/>
    </source>
</evidence>
<keyword evidence="10 13" id="KW-0326">Glycosidase</keyword>
<keyword evidence="7 13" id="KW-0378">Hydrolase</keyword>
<dbReference type="GO" id="GO:0005576">
    <property type="term" value="C:extracellular region"/>
    <property type="evidence" value="ECO:0007669"/>
    <property type="project" value="UniProtKB-SubCell"/>
</dbReference>
<dbReference type="GO" id="GO:0004650">
    <property type="term" value="F:polygalacturonase activity"/>
    <property type="evidence" value="ECO:0007669"/>
    <property type="project" value="UniProtKB-EC"/>
</dbReference>
<evidence type="ECO:0000256" key="7">
    <source>
        <dbReference type="ARBA" id="ARBA00022801"/>
    </source>
</evidence>
<evidence type="ECO:0000256" key="5">
    <source>
        <dbReference type="ARBA" id="ARBA00022729"/>
    </source>
</evidence>
<dbReference type="AlphaFoldDB" id="E7CIZ6"/>
<dbReference type="InterPro" id="IPR000743">
    <property type="entry name" value="Glyco_hydro_28"/>
</dbReference>
<evidence type="ECO:0000256" key="13">
    <source>
        <dbReference type="RuleBase" id="RU361169"/>
    </source>
</evidence>
<evidence type="ECO:0000256" key="1">
    <source>
        <dbReference type="ARBA" id="ARBA00004613"/>
    </source>
</evidence>
<dbReference type="EC" id="3.2.1.15" evidence="3"/>
<comment type="subcellular location">
    <subcellularLocation>
        <location evidence="1">Secreted</location>
    </subcellularLocation>
</comment>
<keyword evidence="6" id="KW-0677">Repeat</keyword>
<gene>
    <name evidence="15" type="primary">GH28Pect-4</name>
</gene>
<dbReference type="PANTHER" id="PTHR31884:SF9">
    <property type="entry name" value="ENDOPOLYGALACTURONASE D-RELATED"/>
    <property type="match status" value="1"/>
</dbReference>
<evidence type="ECO:0000256" key="2">
    <source>
        <dbReference type="ARBA" id="ARBA00008834"/>
    </source>
</evidence>
<name>E7CIZ6_LEPDE</name>
<evidence type="ECO:0000256" key="11">
    <source>
        <dbReference type="ARBA" id="ARBA00023316"/>
    </source>
</evidence>
<keyword evidence="11" id="KW-0961">Cell wall biogenesis/degradation</keyword>
<evidence type="ECO:0000256" key="12">
    <source>
        <dbReference type="ARBA" id="ARBA00034074"/>
    </source>
</evidence>